<evidence type="ECO:0000256" key="8">
    <source>
        <dbReference type="ARBA" id="ARBA00023004"/>
    </source>
</evidence>
<dbReference type="Gene3D" id="3.20.20.70">
    <property type="entry name" value="Aldolase class I"/>
    <property type="match status" value="1"/>
</dbReference>
<proteinExistence type="inferred from homology"/>
<gene>
    <name evidence="11" type="ORF">KTA_37600</name>
</gene>
<dbReference type="PANTHER" id="PTHR42917">
    <property type="entry name" value="2,4-DIENOYL-COA REDUCTASE"/>
    <property type="match status" value="1"/>
</dbReference>
<evidence type="ECO:0000256" key="6">
    <source>
        <dbReference type="ARBA" id="ARBA00022723"/>
    </source>
</evidence>
<dbReference type="Pfam" id="PF00724">
    <property type="entry name" value="Oxidored_FMN"/>
    <property type="match status" value="1"/>
</dbReference>
<feature type="domain" description="NADH:flavin oxidoreductase/NADH oxidase N-terminal" evidence="10">
    <location>
        <begin position="4"/>
        <end position="336"/>
    </location>
</feature>
<dbReference type="GO" id="GO:0010181">
    <property type="term" value="F:FMN binding"/>
    <property type="evidence" value="ECO:0007669"/>
    <property type="project" value="InterPro"/>
</dbReference>
<keyword evidence="9" id="KW-0411">Iron-sulfur</keyword>
<evidence type="ECO:0000313" key="11">
    <source>
        <dbReference type="EMBL" id="BBH95561.1"/>
    </source>
</evidence>
<dbReference type="GO" id="GO:0046872">
    <property type="term" value="F:metal ion binding"/>
    <property type="evidence" value="ECO:0007669"/>
    <property type="project" value="UniProtKB-KW"/>
</dbReference>
<dbReference type="EMBL" id="AP019377">
    <property type="protein sequence ID" value="BBH95561.1"/>
    <property type="molecule type" value="Genomic_DNA"/>
</dbReference>
<dbReference type="InterPro" id="IPR036188">
    <property type="entry name" value="FAD/NAD-bd_sf"/>
</dbReference>
<keyword evidence="4" id="KW-0285">Flavoprotein</keyword>
<dbReference type="PANTHER" id="PTHR42917:SF2">
    <property type="entry name" value="2,4-DIENOYL-COA REDUCTASE [(2E)-ENOYL-COA-PRODUCING]"/>
    <property type="match status" value="1"/>
</dbReference>
<dbReference type="InterPro" id="IPR001155">
    <property type="entry name" value="OxRdtase_FMN_N"/>
</dbReference>
<dbReference type="InterPro" id="IPR013785">
    <property type="entry name" value="Aldolase_TIM"/>
</dbReference>
<comment type="cofactor">
    <cofactor evidence="1">
        <name>FMN</name>
        <dbReference type="ChEBI" id="CHEBI:58210"/>
    </cofactor>
</comment>
<keyword evidence="8" id="KW-0408">Iron</keyword>
<dbReference type="AlphaFoldDB" id="A0A455T7Y9"/>
<evidence type="ECO:0000256" key="4">
    <source>
        <dbReference type="ARBA" id="ARBA00022630"/>
    </source>
</evidence>
<evidence type="ECO:0000256" key="9">
    <source>
        <dbReference type="ARBA" id="ARBA00023014"/>
    </source>
</evidence>
<dbReference type="PRINTS" id="PR00419">
    <property type="entry name" value="ADXRDTASE"/>
</dbReference>
<protein>
    <submittedName>
        <fullName evidence="11">Oxidoreductase</fullName>
    </submittedName>
</protein>
<accession>A0A455T7Y9</accession>
<dbReference type="Pfam" id="PF13450">
    <property type="entry name" value="NAD_binding_8"/>
    <property type="match status" value="1"/>
</dbReference>
<keyword evidence="5" id="KW-0288">FMN</keyword>
<dbReference type="InterPro" id="IPR051793">
    <property type="entry name" value="NADH:flavin_oxidoreductase"/>
</dbReference>
<name>A0A455T7Y9_9CHLR</name>
<evidence type="ECO:0000256" key="5">
    <source>
        <dbReference type="ARBA" id="ARBA00022643"/>
    </source>
</evidence>
<evidence type="ECO:0000256" key="1">
    <source>
        <dbReference type="ARBA" id="ARBA00001917"/>
    </source>
</evidence>
<evidence type="ECO:0000256" key="2">
    <source>
        <dbReference type="ARBA" id="ARBA00001966"/>
    </source>
</evidence>
<dbReference type="GO" id="GO:0051536">
    <property type="term" value="F:iron-sulfur cluster binding"/>
    <property type="evidence" value="ECO:0007669"/>
    <property type="project" value="UniProtKB-KW"/>
</dbReference>
<comment type="similarity">
    <text evidence="3">In the N-terminal section; belongs to the NADH:flavin oxidoreductase/NADH oxidase family.</text>
</comment>
<dbReference type="GO" id="GO:0016491">
    <property type="term" value="F:oxidoreductase activity"/>
    <property type="evidence" value="ECO:0007669"/>
    <property type="project" value="UniProtKB-KW"/>
</dbReference>
<dbReference type="SUPFAM" id="SSF51395">
    <property type="entry name" value="FMN-linked oxidoreductases"/>
    <property type="match status" value="1"/>
</dbReference>
<dbReference type="Gene3D" id="3.40.50.720">
    <property type="entry name" value="NAD(P)-binding Rossmann-like Domain"/>
    <property type="match status" value="1"/>
</dbReference>
<evidence type="ECO:0000259" key="10">
    <source>
        <dbReference type="Pfam" id="PF00724"/>
    </source>
</evidence>
<reference evidence="11" key="1">
    <citation type="submission" date="2018-12" db="EMBL/GenBank/DDBJ databases">
        <title>Novel natural products biosynthetic potential of the class Ktedonobacteria.</title>
        <authorList>
            <person name="Zheng Y."/>
            <person name="Saitou A."/>
            <person name="Wang C.M."/>
            <person name="Toyoda A."/>
            <person name="Minakuchi Y."/>
            <person name="Sekiguchi Y."/>
            <person name="Ueda K."/>
            <person name="Takano H."/>
            <person name="Sakai Y."/>
            <person name="Yokota A."/>
            <person name="Yabe S."/>
        </authorList>
    </citation>
    <scope>NUCLEOTIDE SEQUENCE</scope>
    <source>
        <strain evidence="11">A3-2</strain>
    </source>
</reference>
<organism evidence="11">
    <name type="scientific">Thermogemmatispora argillosa</name>
    <dbReference type="NCBI Taxonomy" id="2045280"/>
    <lineage>
        <taxon>Bacteria</taxon>
        <taxon>Bacillati</taxon>
        <taxon>Chloroflexota</taxon>
        <taxon>Ktedonobacteria</taxon>
        <taxon>Thermogemmatisporales</taxon>
        <taxon>Thermogemmatisporaceae</taxon>
        <taxon>Thermogemmatispora</taxon>
    </lineage>
</organism>
<comment type="cofactor">
    <cofactor evidence="2">
        <name>[4Fe-4S] cluster</name>
        <dbReference type="ChEBI" id="CHEBI:49883"/>
    </cofactor>
</comment>
<evidence type="ECO:0000256" key="3">
    <source>
        <dbReference type="ARBA" id="ARBA00011048"/>
    </source>
</evidence>
<sequence length="670" mass="72379">MDTKLFQPLSIGPREARNRLIFGSHTTNFARHHLLSEQHGDYYASRAEGGVGTIVLEEHIVHPSDLPYEAALLGYLPETPAALSRVSARLRAAGALTLVQLNHNGQQGVSDHHQRELWAPSAVPDVATREVPKAMELEDIRAVVEGFALVARHAVRGEADGVELQVSDRSLLRQFLSPLTNQRSDAYGGSLENRLRFLQETIEAVAAVLGGNYVLGVRLCVDELAPWAGITPEQGIEIARRLAETGRVHYLTVTQGSILSTHLFPFHASMHVAPGYAVELAAAVKEAVSIPVFAAGRIMDAGQAEAIIAAGQADGVEMIRPLIADPALPRLAQAGKAERVRPCLACNQGCQVRGLLNAALSCNVNPDVLHPWPAPASLLSEHEPPAHHPSQFSPVNQLSLSEAFVIVGAGPAGLEAARTAALRGRRVVLFERESEPGGAVRLAAQAPGRASLRRIIDYLVQECERLGVELQMGRAVNAAWLLEQRPGAVLVATGAKAGQGLLPIPGHDLPHVLDVRRILRGERVHGNARRAVVIDETASHGVLSVAELLAEEGWQIEIVTEDWYVGRDLVATYDLPAWLGRVLPRGAVLTTHTSVVRIEPGQVIVRDRFALGERALPADMVVLGVYEQPDQDLYFALKGRLARLRRAGDCVAPRRIEQAIAEGRQAGLWA</sequence>
<keyword evidence="7" id="KW-0560">Oxidoreductase</keyword>
<dbReference type="Gene3D" id="3.50.50.60">
    <property type="entry name" value="FAD/NAD(P)-binding domain"/>
    <property type="match status" value="1"/>
</dbReference>
<dbReference type="SUPFAM" id="SSF51971">
    <property type="entry name" value="Nucleotide-binding domain"/>
    <property type="match status" value="1"/>
</dbReference>
<evidence type="ECO:0000256" key="7">
    <source>
        <dbReference type="ARBA" id="ARBA00023002"/>
    </source>
</evidence>
<keyword evidence="6" id="KW-0479">Metal-binding</keyword>